<comment type="caution">
    <text evidence="1">The sequence shown here is derived from an EMBL/GenBank/DDBJ whole genome shotgun (WGS) entry which is preliminary data.</text>
</comment>
<gene>
    <name evidence="1" type="ORF">GCM10009831_26240</name>
</gene>
<dbReference type="RefSeq" id="WP_344392746.1">
    <property type="nucleotide sequence ID" value="NZ_BAAAQG010000013.1"/>
</dbReference>
<dbReference type="EMBL" id="BAAAQG010000013">
    <property type="protein sequence ID" value="GAA1715329.1"/>
    <property type="molecule type" value="Genomic_DNA"/>
</dbReference>
<name>A0ABN2J069_9ACTN</name>
<protein>
    <submittedName>
        <fullName evidence="1">Uncharacterized protein</fullName>
    </submittedName>
</protein>
<dbReference type="Proteomes" id="UP001500383">
    <property type="component" value="Unassembled WGS sequence"/>
</dbReference>
<keyword evidence="2" id="KW-1185">Reference proteome</keyword>
<evidence type="ECO:0000313" key="2">
    <source>
        <dbReference type="Proteomes" id="UP001500383"/>
    </source>
</evidence>
<reference evidence="1 2" key="1">
    <citation type="journal article" date="2019" name="Int. J. Syst. Evol. Microbiol.">
        <title>The Global Catalogue of Microorganisms (GCM) 10K type strain sequencing project: providing services to taxonomists for standard genome sequencing and annotation.</title>
        <authorList>
            <consortium name="The Broad Institute Genomics Platform"/>
            <consortium name="The Broad Institute Genome Sequencing Center for Infectious Disease"/>
            <person name="Wu L."/>
            <person name="Ma J."/>
        </authorList>
    </citation>
    <scope>NUCLEOTIDE SEQUENCE [LARGE SCALE GENOMIC DNA]</scope>
    <source>
        <strain evidence="1 2">JCM 16002</strain>
    </source>
</reference>
<accession>A0ABN2J069</accession>
<evidence type="ECO:0000313" key="1">
    <source>
        <dbReference type="EMBL" id="GAA1715329.1"/>
    </source>
</evidence>
<organism evidence="1 2">
    <name type="scientific">Dietzia cercidiphylli</name>
    <dbReference type="NCBI Taxonomy" id="498199"/>
    <lineage>
        <taxon>Bacteria</taxon>
        <taxon>Bacillati</taxon>
        <taxon>Actinomycetota</taxon>
        <taxon>Actinomycetes</taxon>
        <taxon>Mycobacteriales</taxon>
        <taxon>Dietziaceae</taxon>
        <taxon>Dietzia</taxon>
    </lineage>
</organism>
<proteinExistence type="predicted"/>
<sequence length="270" mass="27994">MSRPLTRSAALSPAWPLPLFLLRTAWGDQPFDELTGYVSGLAGSHLVEVTGEPVRMLDGISPASGPTALLPGLVTGLRRSVGSHPAPESLALLTAAPGDSSSLPAVPSLRSDVAEAGWGVLVRDPASREAVVLTCVHPHPDVLRWRARGVADCPVPPQPDGPSAALFALGQAVVEAAELIERTTTRVGQVGDLDLDSHVTRLPAGLPTRVIELVDRIDRVEAIISVALAQPDVGVDPAAREPVLRRLVAVKDAARRAAVAAAGDAASRGA</sequence>